<comment type="caution">
    <text evidence="2">The sequence shown here is derived from an EMBL/GenBank/DDBJ whole genome shotgun (WGS) entry which is preliminary data.</text>
</comment>
<proteinExistence type="predicted"/>
<evidence type="ECO:0000313" key="2">
    <source>
        <dbReference type="EMBL" id="PZG15069.1"/>
    </source>
</evidence>
<feature type="compositionally biased region" description="Basic and acidic residues" evidence="1">
    <location>
        <begin position="110"/>
        <end position="125"/>
    </location>
</feature>
<evidence type="ECO:0000313" key="3">
    <source>
        <dbReference type="Proteomes" id="UP000248924"/>
    </source>
</evidence>
<protein>
    <submittedName>
        <fullName evidence="2">Uncharacterized protein</fullName>
    </submittedName>
</protein>
<keyword evidence="3" id="KW-1185">Reference proteome</keyword>
<dbReference type="AlphaFoldDB" id="A0A2W2EDW0"/>
<feature type="region of interest" description="Disordered" evidence="1">
    <location>
        <begin position="106"/>
        <end position="125"/>
    </location>
</feature>
<organism evidence="2 3">
    <name type="scientific">Micromonospora craterilacus</name>
    <dbReference type="NCBI Taxonomy" id="1655439"/>
    <lineage>
        <taxon>Bacteria</taxon>
        <taxon>Bacillati</taxon>
        <taxon>Actinomycetota</taxon>
        <taxon>Actinomycetes</taxon>
        <taxon>Micromonosporales</taxon>
        <taxon>Micromonosporaceae</taxon>
        <taxon>Micromonospora</taxon>
    </lineage>
</organism>
<accession>A0A2W2EDW0</accession>
<reference evidence="2 3" key="1">
    <citation type="submission" date="2018-01" db="EMBL/GenBank/DDBJ databases">
        <title>Draft genome sequence of Jishengella sp. NA12.</title>
        <authorList>
            <person name="Sahin N."/>
            <person name="Ay H."/>
            <person name="Saygin H."/>
        </authorList>
    </citation>
    <scope>NUCLEOTIDE SEQUENCE [LARGE SCALE GENOMIC DNA]</scope>
    <source>
        <strain evidence="2 3">NA12</strain>
    </source>
</reference>
<gene>
    <name evidence="2" type="ORF">C1I95_20390</name>
</gene>
<dbReference type="EMBL" id="POTY01000134">
    <property type="protein sequence ID" value="PZG15069.1"/>
    <property type="molecule type" value="Genomic_DNA"/>
</dbReference>
<dbReference type="RefSeq" id="WP_111215486.1">
    <property type="nucleotide sequence ID" value="NZ_POTY01000134.1"/>
</dbReference>
<evidence type="ECO:0000256" key="1">
    <source>
        <dbReference type="SAM" id="MobiDB-lite"/>
    </source>
</evidence>
<dbReference type="OrthoDB" id="4180650at2"/>
<dbReference type="Proteomes" id="UP000248924">
    <property type="component" value="Unassembled WGS sequence"/>
</dbReference>
<sequence>MTAPRTAVAAPEPPDRPLTAATLTVGDPVWVYAFGRWRRGEVTRLAQVRARIRYVSDRHGSERERWFSCSPDEPVYHGGLPEPLTWRCPSARCRLVCTGRPGQTAAQIRAAHEQSPHHHRELDPR</sequence>
<name>A0A2W2EDW0_9ACTN</name>